<evidence type="ECO:0000259" key="5">
    <source>
        <dbReference type="SMART" id="SM00387"/>
    </source>
</evidence>
<dbReference type="InterPro" id="IPR045975">
    <property type="entry name" value="DUF5931"/>
</dbReference>
<keyword evidence="4" id="KW-0812">Transmembrane</keyword>
<gene>
    <name evidence="6" type="ORF">GCM10010468_37990</name>
</gene>
<evidence type="ECO:0000313" key="6">
    <source>
        <dbReference type="EMBL" id="GAA3216130.1"/>
    </source>
</evidence>
<keyword evidence="7" id="KW-1185">Reference proteome</keyword>
<keyword evidence="4" id="KW-1133">Transmembrane helix</keyword>
<dbReference type="PANTHER" id="PTHR24421">
    <property type="entry name" value="NITRATE/NITRITE SENSOR PROTEIN NARX-RELATED"/>
    <property type="match status" value="1"/>
</dbReference>
<dbReference type="NCBIfam" id="NF047322">
    <property type="entry name" value="HK_morpho_MacS"/>
    <property type="match status" value="1"/>
</dbReference>
<dbReference type="PANTHER" id="PTHR24421:SF61">
    <property type="entry name" value="OXYGEN SENSOR HISTIDINE KINASE NREB"/>
    <property type="match status" value="1"/>
</dbReference>
<sequence length="381" mass="40463">MNVESALWRAIAVFRGVSLCYAAVLIVRNDAGYARPWAAWPVLVVMVLWTAFTIHAYRLAAWRGDERRRRALAVADLVIPALCLLATGFVEYQANLFEGRANLTVSWVAAPVMVWALMGGVRGGLVAATVLAVPDLALRGLYADHVSASTVNGIVLLYMVGAVIGYMARLALDSEARLARAIAVETATRERERLARDIHDSVLQVLALVQRRGGEAGGEAAELGRLAGEQEAALRTLIGAPRPEEISGSGDTDLRALLTAHTGARIQVSAPATPVTLPGPAAREVAAAVSAALDNVERHCPPETSVWILLEDDGDRVTVSVRDDGPGIPEGRMAEAVSSGRLGLDQSIRGRVRDLGGTVEITTAPGAGTDLELTIPRPRRS</sequence>
<dbReference type="SMART" id="SM00387">
    <property type="entry name" value="HATPase_c"/>
    <property type="match status" value="1"/>
</dbReference>
<protein>
    <submittedName>
        <fullName evidence="6">DUF5931 domain-containing protein</fullName>
    </submittedName>
</protein>
<dbReference type="InterPro" id="IPR003594">
    <property type="entry name" value="HATPase_dom"/>
</dbReference>
<keyword evidence="2" id="KW-0418">Kinase</keyword>
<dbReference type="InterPro" id="IPR036890">
    <property type="entry name" value="HATPase_C_sf"/>
</dbReference>
<keyword evidence="3" id="KW-0902">Two-component regulatory system</keyword>
<dbReference type="CDD" id="cd16917">
    <property type="entry name" value="HATPase_UhpB-NarQ-NarX-like"/>
    <property type="match status" value="1"/>
</dbReference>
<dbReference type="Pfam" id="PF02518">
    <property type="entry name" value="HATPase_c"/>
    <property type="match status" value="1"/>
</dbReference>
<dbReference type="Pfam" id="PF19354">
    <property type="entry name" value="DUF5931"/>
    <property type="match status" value="1"/>
</dbReference>
<feature type="transmembrane region" description="Helical" evidence="4">
    <location>
        <begin position="7"/>
        <end position="27"/>
    </location>
</feature>
<name>A0ABP6QB17_9ACTN</name>
<dbReference type="InterPro" id="IPR050482">
    <property type="entry name" value="Sensor_HK_TwoCompSys"/>
</dbReference>
<organism evidence="6 7">
    <name type="scientific">Actinocorallia longicatena</name>
    <dbReference type="NCBI Taxonomy" id="111803"/>
    <lineage>
        <taxon>Bacteria</taxon>
        <taxon>Bacillati</taxon>
        <taxon>Actinomycetota</taxon>
        <taxon>Actinomycetes</taxon>
        <taxon>Streptosporangiales</taxon>
        <taxon>Thermomonosporaceae</taxon>
        <taxon>Actinocorallia</taxon>
    </lineage>
</organism>
<feature type="transmembrane region" description="Helical" evidence="4">
    <location>
        <begin position="39"/>
        <end position="60"/>
    </location>
</feature>
<evidence type="ECO:0000256" key="1">
    <source>
        <dbReference type="ARBA" id="ARBA00022679"/>
    </source>
</evidence>
<feature type="transmembrane region" description="Helical" evidence="4">
    <location>
        <begin position="146"/>
        <end position="168"/>
    </location>
</feature>
<accession>A0ABP6QB17</accession>
<feature type="transmembrane region" description="Helical" evidence="4">
    <location>
        <begin position="72"/>
        <end position="92"/>
    </location>
</feature>
<dbReference type="RefSeq" id="WP_344829830.1">
    <property type="nucleotide sequence ID" value="NZ_BAAAUV010000008.1"/>
</dbReference>
<dbReference type="Gene3D" id="1.20.5.1930">
    <property type="match status" value="1"/>
</dbReference>
<evidence type="ECO:0000256" key="3">
    <source>
        <dbReference type="ARBA" id="ARBA00023012"/>
    </source>
</evidence>
<feature type="transmembrane region" description="Helical" evidence="4">
    <location>
        <begin position="112"/>
        <end position="134"/>
    </location>
</feature>
<evidence type="ECO:0000256" key="4">
    <source>
        <dbReference type="SAM" id="Phobius"/>
    </source>
</evidence>
<keyword evidence="4" id="KW-0472">Membrane</keyword>
<dbReference type="Gene3D" id="3.30.565.10">
    <property type="entry name" value="Histidine kinase-like ATPase, C-terminal domain"/>
    <property type="match status" value="1"/>
</dbReference>
<proteinExistence type="predicted"/>
<feature type="domain" description="Histidine kinase/HSP90-like ATPase" evidence="5">
    <location>
        <begin position="280"/>
        <end position="379"/>
    </location>
</feature>
<comment type="caution">
    <text evidence="6">The sequence shown here is derived from an EMBL/GenBank/DDBJ whole genome shotgun (WGS) entry which is preliminary data.</text>
</comment>
<reference evidence="7" key="1">
    <citation type="journal article" date="2019" name="Int. J. Syst. Evol. Microbiol.">
        <title>The Global Catalogue of Microorganisms (GCM) 10K type strain sequencing project: providing services to taxonomists for standard genome sequencing and annotation.</title>
        <authorList>
            <consortium name="The Broad Institute Genomics Platform"/>
            <consortium name="The Broad Institute Genome Sequencing Center for Infectious Disease"/>
            <person name="Wu L."/>
            <person name="Ma J."/>
        </authorList>
    </citation>
    <scope>NUCLEOTIDE SEQUENCE [LARGE SCALE GENOMIC DNA]</scope>
    <source>
        <strain evidence="7">JCM 9377</strain>
    </source>
</reference>
<keyword evidence="1" id="KW-0808">Transferase</keyword>
<dbReference type="SUPFAM" id="SSF55874">
    <property type="entry name" value="ATPase domain of HSP90 chaperone/DNA topoisomerase II/histidine kinase"/>
    <property type="match status" value="1"/>
</dbReference>
<evidence type="ECO:0000256" key="2">
    <source>
        <dbReference type="ARBA" id="ARBA00022777"/>
    </source>
</evidence>
<evidence type="ECO:0000313" key="7">
    <source>
        <dbReference type="Proteomes" id="UP001501237"/>
    </source>
</evidence>
<dbReference type="Proteomes" id="UP001501237">
    <property type="component" value="Unassembled WGS sequence"/>
</dbReference>
<dbReference type="EMBL" id="BAAAUV010000008">
    <property type="protein sequence ID" value="GAA3216130.1"/>
    <property type="molecule type" value="Genomic_DNA"/>
</dbReference>